<organism evidence="4 5">
    <name type="scientific">Mycena metata</name>
    <dbReference type="NCBI Taxonomy" id="1033252"/>
    <lineage>
        <taxon>Eukaryota</taxon>
        <taxon>Fungi</taxon>
        <taxon>Dikarya</taxon>
        <taxon>Basidiomycota</taxon>
        <taxon>Agaricomycotina</taxon>
        <taxon>Agaricomycetes</taxon>
        <taxon>Agaricomycetidae</taxon>
        <taxon>Agaricales</taxon>
        <taxon>Marasmiineae</taxon>
        <taxon>Mycenaceae</taxon>
        <taxon>Mycena</taxon>
    </lineage>
</organism>
<comment type="caution">
    <text evidence="4">The sequence shown here is derived from an EMBL/GenBank/DDBJ whole genome shotgun (WGS) entry which is preliminary data.</text>
</comment>
<dbReference type="PANTHER" id="PTHR24045">
    <property type="match status" value="1"/>
</dbReference>
<evidence type="ECO:0000313" key="5">
    <source>
        <dbReference type="Proteomes" id="UP001215598"/>
    </source>
</evidence>
<evidence type="ECO:0000256" key="1">
    <source>
        <dbReference type="ARBA" id="ARBA00022679"/>
    </source>
</evidence>
<name>A0AAD7J7V9_9AGAR</name>
<feature type="domain" description="Stealth protein CR1 conserved region 1" evidence="3">
    <location>
        <begin position="127"/>
        <end position="146"/>
    </location>
</feature>
<keyword evidence="5" id="KW-1185">Reference proteome</keyword>
<dbReference type="GO" id="GO:0005794">
    <property type="term" value="C:Golgi apparatus"/>
    <property type="evidence" value="ECO:0007669"/>
    <property type="project" value="TreeGrafter"/>
</dbReference>
<feature type="compositionally biased region" description="Basic and acidic residues" evidence="2">
    <location>
        <begin position="213"/>
        <end position="229"/>
    </location>
</feature>
<feature type="region of interest" description="Disordered" evidence="2">
    <location>
        <begin position="249"/>
        <end position="281"/>
    </location>
</feature>
<evidence type="ECO:0000313" key="4">
    <source>
        <dbReference type="EMBL" id="KAJ7758656.1"/>
    </source>
</evidence>
<dbReference type="Pfam" id="PF17101">
    <property type="entry name" value="Stealth_CR1"/>
    <property type="match status" value="1"/>
</dbReference>
<dbReference type="GO" id="GO:0046835">
    <property type="term" value="P:carbohydrate phosphorylation"/>
    <property type="evidence" value="ECO:0007669"/>
    <property type="project" value="TreeGrafter"/>
</dbReference>
<dbReference type="PANTHER" id="PTHR24045:SF0">
    <property type="entry name" value="N-ACETYLGLUCOSAMINE-1-PHOSPHOTRANSFERASE SUBUNITS ALPHA_BETA"/>
    <property type="match status" value="1"/>
</dbReference>
<dbReference type="InterPro" id="IPR031358">
    <property type="entry name" value="Stealth_CR1"/>
</dbReference>
<evidence type="ECO:0000256" key="2">
    <source>
        <dbReference type="SAM" id="MobiDB-lite"/>
    </source>
</evidence>
<accession>A0AAD7J7V9</accession>
<keyword evidence="1" id="KW-0808">Transferase</keyword>
<feature type="region of interest" description="Disordered" evidence="2">
    <location>
        <begin position="201"/>
        <end position="229"/>
    </location>
</feature>
<dbReference type="InterPro" id="IPR047141">
    <property type="entry name" value="Stealth"/>
</dbReference>
<dbReference type="Proteomes" id="UP001215598">
    <property type="component" value="Unassembled WGS sequence"/>
</dbReference>
<feature type="compositionally biased region" description="Pro residues" evidence="2">
    <location>
        <begin position="630"/>
        <end position="639"/>
    </location>
</feature>
<dbReference type="AlphaFoldDB" id="A0AAD7J7V9"/>
<evidence type="ECO:0000259" key="3">
    <source>
        <dbReference type="Pfam" id="PF17101"/>
    </source>
</evidence>
<gene>
    <name evidence="4" type="ORF">B0H16DRAFT_1535207</name>
</gene>
<feature type="region of interest" description="Disordered" evidence="2">
    <location>
        <begin position="628"/>
        <end position="660"/>
    </location>
</feature>
<protein>
    <recommendedName>
        <fullName evidence="3">Stealth protein CR1 conserved region 1 domain-containing protein</fullName>
    </recommendedName>
</protein>
<dbReference type="EMBL" id="JARKIB010000041">
    <property type="protein sequence ID" value="KAJ7758656.1"/>
    <property type="molecule type" value="Genomic_DNA"/>
</dbReference>
<reference evidence="4" key="1">
    <citation type="submission" date="2023-03" db="EMBL/GenBank/DDBJ databases">
        <title>Massive genome expansion in bonnet fungi (Mycena s.s.) driven by repeated elements and novel gene families across ecological guilds.</title>
        <authorList>
            <consortium name="Lawrence Berkeley National Laboratory"/>
            <person name="Harder C.B."/>
            <person name="Miyauchi S."/>
            <person name="Viragh M."/>
            <person name="Kuo A."/>
            <person name="Thoen E."/>
            <person name="Andreopoulos B."/>
            <person name="Lu D."/>
            <person name="Skrede I."/>
            <person name="Drula E."/>
            <person name="Henrissat B."/>
            <person name="Morin E."/>
            <person name="Kohler A."/>
            <person name="Barry K."/>
            <person name="LaButti K."/>
            <person name="Morin E."/>
            <person name="Salamov A."/>
            <person name="Lipzen A."/>
            <person name="Mereny Z."/>
            <person name="Hegedus B."/>
            <person name="Baldrian P."/>
            <person name="Stursova M."/>
            <person name="Weitz H."/>
            <person name="Taylor A."/>
            <person name="Grigoriev I.V."/>
            <person name="Nagy L.G."/>
            <person name="Martin F."/>
            <person name="Kauserud H."/>
        </authorList>
    </citation>
    <scope>NUCLEOTIDE SEQUENCE</scope>
    <source>
        <strain evidence="4">CBHHK182m</strain>
    </source>
</reference>
<dbReference type="GO" id="GO:0003976">
    <property type="term" value="F:UDP-N-acetylglucosamine-lysosomal-enzyme N-acetylglucosaminephosphotransferase activity"/>
    <property type="evidence" value="ECO:0007669"/>
    <property type="project" value="TreeGrafter"/>
</dbReference>
<sequence>MLRIFPFYFSRWHPLRRLAAILLTVAVSLAFIDFLHPQWRLATPRPSPVLVSPAPPEDPPIPLAVEVNIDGAAYNPFIPTPASRALANHTLRPIRAHAAIPDACLDRWISTGLWQHPCTADMATHSRIDLVYMWVNGSDPVHQAQRMAHLTTGGSSAPPAAARFREHDELRYSLRAARDATRRWPGGSTFHVVSGDVAYPDLPLQSHSGLGEEEGKTGEDEPEHEQERQQRLGLVPQWLDLKCALDGGAGQRAVENDSAGPEVEGDEGEPPQPQRRSRSEPQIRFHHHSQLFRLASTPETLLNESATQALRDPSEWLGLTVPSFNSFAIESQLAHLDSEEVSDQIIALNDDQFLTLPFPPHAFHSPLYGPVFRLGDLLVDADPRGEEDGGGEWRALHWTAWMLDQRFGPRKRPYVLHYARALSLPLLHELSLALPSFFDFTPLSRFRGAHEVRGEFEVNTIFAATHYIVERHREALLWSWVVGKWGGGPVHGDATSNQAGILDRNKKRGMWAELGGAPGRDVVTLRKRERAAMEDVEVNLVMAGLMSDEDEDEVGEAQTMFKWLSIDGYSASYHGVAASTIIRRSECLGGDRVEDAWDMFRRVVKEKPACGDKIIAALMRTSTRGLSVFLPPPSAPSPSPNSNYSDADHPPRPSSHQNPLTLPLTLPLALPLRAPPFPSDPRAFAVRLLMRYAYAVADTPSLFMSLTSATQTKRLLAGADRNKRAAFLCVNDDLPDGGDEAERVDGMLRGWFEERWGERLGCEV</sequence>
<proteinExistence type="predicted"/>